<dbReference type="GO" id="GO:0005829">
    <property type="term" value="C:cytosol"/>
    <property type="evidence" value="ECO:0007669"/>
    <property type="project" value="TreeGrafter"/>
</dbReference>
<gene>
    <name evidence="5" type="primary">asnC_1</name>
    <name evidence="5" type="ORF">Asera_05020</name>
</gene>
<dbReference type="GO" id="GO:0043565">
    <property type="term" value="F:sequence-specific DNA binding"/>
    <property type="evidence" value="ECO:0007669"/>
    <property type="project" value="InterPro"/>
</dbReference>
<proteinExistence type="predicted"/>
<reference evidence="5" key="1">
    <citation type="submission" date="2020-08" db="EMBL/GenBank/DDBJ databases">
        <title>Whole genome shotgun sequence of Actinocatenispora sera NBRC 101916.</title>
        <authorList>
            <person name="Komaki H."/>
            <person name="Tamura T."/>
        </authorList>
    </citation>
    <scope>NUCLEOTIDE SEQUENCE</scope>
    <source>
        <strain evidence="5">NBRC 101916</strain>
    </source>
</reference>
<protein>
    <submittedName>
        <fullName evidence="5">AsnC family transcriptional regulator</fullName>
    </submittedName>
</protein>
<dbReference type="KEGG" id="aser:Asera_05020"/>
<dbReference type="SMART" id="SM00344">
    <property type="entry name" value="HTH_ASNC"/>
    <property type="match status" value="2"/>
</dbReference>
<dbReference type="RefSeq" id="WP_030446866.1">
    <property type="nucleotide sequence ID" value="NZ_AP023354.1"/>
</dbReference>
<evidence type="ECO:0000259" key="4">
    <source>
        <dbReference type="PROSITE" id="PS50956"/>
    </source>
</evidence>
<evidence type="ECO:0000313" key="5">
    <source>
        <dbReference type="EMBL" id="BCJ26394.1"/>
    </source>
</evidence>
<dbReference type="Proteomes" id="UP000680750">
    <property type="component" value="Chromosome"/>
</dbReference>
<dbReference type="SUPFAM" id="SSF46785">
    <property type="entry name" value="Winged helix' DNA-binding domain"/>
    <property type="match status" value="2"/>
</dbReference>
<dbReference type="GO" id="GO:0043200">
    <property type="term" value="P:response to amino acid"/>
    <property type="evidence" value="ECO:0007669"/>
    <property type="project" value="TreeGrafter"/>
</dbReference>
<dbReference type="Gene3D" id="3.30.70.920">
    <property type="match status" value="1"/>
</dbReference>
<dbReference type="SUPFAM" id="SSF54909">
    <property type="entry name" value="Dimeric alpha+beta barrel"/>
    <property type="match status" value="1"/>
</dbReference>
<feature type="domain" description="HTH asnC-type" evidence="4">
    <location>
        <begin position="6"/>
        <end position="66"/>
    </location>
</feature>
<evidence type="ECO:0000256" key="3">
    <source>
        <dbReference type="ARBA" id="ARBA00023163"/>
    </source>
</evidence>
<evidence type="ECO:0000256" key="1">
    <source>
        <dbReference type="ARBA" id="ARBA00023015"/>
    </source>
</evidence>
<dbReference type="Gene3D" id="1.10.10.10">
    <property type="entry name" value="Winged helix-like DNA-binding domain superfamily/Winged helix DNA-binding domain"/>
    <property type="match status" value="2"/>
</dbReference>
<organism evidence="5 6">
    <name type="scientific">Actinocatenispora sera</name>
    <dbReference type="NCBI Taxonomy" id="390989"/>
    <lineage>
        <taxon>Bacteria</taxon>
        <taxon>Bacillati</taxon>
        <taxon>Actinomycetota</taxon>
        <taxon>Actinomycetes</taxon>
        <taxon>Micromonosporales</taxon>
        <taxon>Micromonosporaceae</taxon>
        <taxon>Actinocatenispora</taxon>
    </lineage>
</organism>
<keyword evidence="2" id="KW-0238">DNA-binding</keyword>
<evidence type="ECO:0000256" key="2">
    <source>
        <dbReference type="ARBA" id="ARBA00023125"/>
    </source>
</evidence>
<keyword evidence="1" id="KW-0805">Transcription regulation</keyword>
<dbReference type="EMBL" id="AP023354">
    <property type="protein sequence ID" value="BCJ26394.1"/>
    <property type="molecule type" value="Genomic_DNA"/>
</dbReference>
<dbReference type="PRINTS" id="PR00033">
    <property type="entry name" value="HTHASNC"/>
</dbReference>
<dbReference type="OrthoDB" id="3453230at2"/>
<keyword evidence="3" id="KW-0804">Transcription</keyword>
<accession>A0A810KTS4</accession>
<dbReference type="InterPro" id="IPR036388">
    <property type="entry name" value="WH-like_DNA-bd_sf"/>
</dbReference>
<dbReference type="PROSITE" id="PS50956">
    <property type="entry name" value="HTH_ASNC_2"/>
    <property type="match status" value="1"/>
</dbReference>
<dbReference type="Pfam" id="PF01037">
    <property type="entry name" value="AsnC_trans_reg"/>
    <property type="match status" value="1"/>
</dbReference>
<dbReference type="AlphaFoldDB" id="A0A810KTS4"/>
<sequence length="321" mass="34034">MESVVLDEIDLSLIHALTIDGRAPFSRIAAVLGVSDQTVARRYRRLRRADVIRVVGRLDARRLGHVVWALRLRVAPGSANAVARALAKRPDTSYVQLASGGTEVLCGTEASSEHDHAQLLEQLTETRPVLAISAQCVLHVFRGGPAAWPALTTALDPGQAARLDPYPGVAPSEVVLDDGDRALLDALSVDGRAAHATIAHATGWHESTVRRRIDALRSAGALFVDVDIDERLLGVHANTLLLMSVAPAALSSVGEALAEHEQVAFAGATTGATNLVASLMCADVYALYDYLTDRLAAIPAISSIETVPIVRTIKRGSIFGG</sequence>
<keyword evidence="6" id="KW-1185">Reference proteome</keyword>
<dbReference type="InterPro" id="IPR019888">
    <property type="entry name" value="Tscrpt_reg_AsnC-like"/>
</dbReference>
<dbReference type="InterPro" id="IPR011008">
    <property type="entry name" value="Dimeric_a/b-barrel"/>
</dbReference>
<dbReference type="PANTHER" id="PTHR30154:SF34">
    <property type="entry name" value="TRANSCRIPTIONAL REGULATOR AZLB"/>
    <property type="match status" value="1"/>
</dbReference>
<evidence type="ECO:0000313" key="6">
    <source>
        <dbReference type="Proteomes" id="UP000680750"/>
    </source>
</evidence>
<dbReference type="Pfam" id="PF13404">
    <property type="entry name" value="HTH_AsnC-type"/>
    <property type="match status" value="2"/>
</dbReference>
<dbReference type="InterPro" id="IPR036390">
    <property type="entry name" value="WH_DNA-bd_sf"/>
</dbReference>
<dbReference type="InterPro" id="IPR000485">
    <property type="entry name" value="AsnC-type_HTH_dom"/>
</dbReference>
<name>A0A810KTS4_9ACTN</name>
<dbReference type="InterPro" id="IPR019887">
    <property type="entry name" value="Tscrpt_reg_AsnC/Lrp_C"/>
</dbReference>
<dbReference type="PANTHER" id="PTHR30154">
    <property type="entry name" value="LEUCINE-RESPONSIVE REGULATORY PROTEIN"/>
    <property type="match status" value="1"/>
</dbReference>